<dbReference type="EMBL" id="JABAYA010000657">
    <property type="protein sequence ID" value="KAF7720491.1"/>
    <property type="molecule type" value="Genomic_DNA"/>
</dbReference>
<reference evidence="1" key="1">
    <citation type="submission" date="2020-01" db="EMBL/GenBank/DDBJ databases">
        <title>Genome Sequencing of Three Apophysomyces-Like Fungal Strains Confirms a Novel Fungal Genus in the Mucoromycota with divergent Burkholderia-like Endosymbiotic Bacteria.</title>
        <authorList>
            <person name="Stajich J.E."/>
            <person name="Macias A.M."/>
            <person name="Carter-House D."/>
            <person name="Lovett B."/>
            <person name="Kasson L.R."/>
            <person name="Berry K."/>
            <person name="Grigoriev I."/>
            <person name="Chang Y."/>
            <person name="Spatafora J."/>
            <person name="Kasson M.T."/>
        </authorList>
    </citation>
    <scope>NUCLEOTIDE SEQUENCE</scope>
    <source>
        <strain evidence="1">NRRL A-21654</strain>
    </source>
</reference>
<keyword evidence="2" id="KW-1185">Reference proteome</keyword>
<accession>A0A8H7BIK5</accession>
<organism evidence="1 2">
    <name type="scientific">Apophysomyces ossiformis</name>
    <dbReference type="NCBI Taxonomy" id="679940"/>
    <lineage>
        <taxon>Eukaryota</taxon>
        <taxon>Fungi</taxon>
        <taxon>Fungi incertae sedis</taxon>
        <taxon>Mucoromycota</taxon>
        <taxon>Mucoromycotina</taxon>
        <taxon>Mucoromycetes</taxon>
        <taxon>Mucorales</taxon>
        <taxon>Mucorineae</taxon>
        <taxon>Mucoraceae</taxon>
        <taxon>Apophysomyces</taxon>
    </lineage>
</organism>
<gene>
    <name evidence="1" type="ORF">EC973_008072</name>
</gene>
<protein>
    <submittedName>
        <fullName evidence="1">Uncharacterized protein</fullName>
    </submittedName>
</protein>
<dbReference type="AlphaFoldDB" id="A0A8H7BIK5"/>
<evidence type="ECO:0000313" key="2">
    <source>
        <dbReference type="Proteomes" id="UP000605846"/>
    </source>
</evidence>
<proteinExistence type="predicted"/>
<evidence type="ECO:0000313" key="1">
    <source>
        <dbReference type="EMBL" id="KAF7720491.1"/>
    </source>
</evidence>
<name>A0A8H7BIK5_9FUNG</name>
<dbReference type="Proteomes" id="UP000605846">
    <property type="component" value="Unassembled WGS sequence"/>
</dbReference>
<sequence length="221" mass="25429">MLPQRMQTFPQFPEGNAKVIVPYPRNEEGIYEVRGLDIGWSLIRQNSYLIAKGEGYMLTKVCLGSVRCLNPMCQLELVDIRPKINQKEIDTQCKQGCLECGYPLIHNTCNYRVHFRFLHDECHMYPGEKLGEDLHTHDVYEAKHLSDKAYHEFEQLVVSRPEVTPKALLVSSYHGSEIVPMHQINPSLQNLDCTAYLCRKVLKSNKMLASQDSSIEQLFTI</sequence>
<dbReference type="OrthoDB" id="10406711at2759"/>
<comment type="caution">
    <text evidence="1">The sequence shown here is derived from an EMBL/GenBank/DDBJ whole genome shotgun (WGS) entry which is preliminary data.</text>
</comment>